<sequence>MIFRIPSIDRKTGEIAYFEFPAIAILELTIGDVRRKFVVHEGKGSQIDQTVLSDFKSGFGIKPFEPFIVEMLALGVAGADDMHKVGQYIIDRLVSTVGADVLLDKMNSRPVVNFEN</sequence>
<dbReference type="GeneID" id="31929933"/>
<dbReference type="AlphaFoldDB" id="A0AB72ULF3"/>
<dbReference type="EMBL" id="CP004389">
    <property type="protein sequence ID" value="AJD54366.1"/>
    <property type="molecule type" value="Genomic_DNA"/>
</dbReference>
<dbReference type="Proteomes" id="UP000007127">
    <property type="component" value="Plasmid"/>
</dbReference>
<evidence type="ECO:0008006" key="3">
    <source>
        <dbReference type="Google" id="ProtNLM"/>
    </source>
</evidence>
<evidence type="ECO:0000313" key="1">
    <source>
        <dbReference type="EMBL" id="AJD54366.1"/>
    </source>
</evidence>
<accession>A0AB72ULF3</accession>
<proteinExistence type="predicted"/>
<organism evidence="1 2">
    <name type="scientific">Thalassospira xiamenensis M-5 = DSM 17429</name>
    <dbReference type="NCBI Taxonomy" id="1123366"/>
    <lineage>
        <taxon>Bacteria</taxon>
        <taxon>Pseudomonadati</taxon>
        <taxon>Pseudomonadota</taxon>
        <taxon>Alphaproteobacteria</taxon>
        <taxon>Rhodospirillales</taxon>
        <taxon>Thalassospiraceae</taxon>
        <taxon>Thalassospira</taxon>
    </lineage>
</organism>
<dbReference type="RefSeq" id="WP_007090964.1">
    <property type="nucleotide sequence ID" value="NZ_CP004389.1"/>
</dbReference>
<name>A0AB72ULF3_9PROT</name>
<gene>
    <name evidence="1" type="ORF">TH3_21468</name>
</gene>
<dbReference type="KEGG" id="txi:TH3_21468"/>
<evidence type="ECO:0000313" key="2">
    <source>
        <dbReference type="Proteomes" id="UP000007127"/>
    </source>
</evidence>
<reference evidence="1 2" key="1">
    <citation type="journal article" date="2012" name="J. Bacteriol.">
        <title>Genome sequence of Thalassospira xiamenensis type strain M-5.</title>
        <authorList>
            <person name="Lai Q."/>
            <person name="Shao Z."/>
        </authorList>
    </citation>
    <scope>NUCLEOTIDE SEQUENCE [LARGE SCALE GENOMIC DNA]</scope>
    <source>
        <strain evidence="1 2">M-5</strain>
    </source>
</reference>
<keyword evidence="1" id="KW-0614">Plasmid</keyword>
<geneLocation type="plasmid" evidence="2"/>
<protein>
    <recommendedName>
        <fullName evidence="3">Phage protein</fullName>
    </recommendedName>
</protein>